<sequence length="80" mass="9164">MAFSSDLQDLRLIENSRSLSASRHTKNKGSSCPPFLPNQMTNALTTIPFTRPGLPTQFRTMPYTVKNRSYRLRHLYSCSQ</sequence>
<evidence type="ECO:0000313" key="2">
    <source>
        <dbReference type="EMBL" id="GIY94005.1"/>
    </source>
</evidence>
<evidence type="ECO:0000313" key="3">
    <source>
        <dbReference type="Proteomes" id="UP001054945"/>
    </source>
</evidence>
<organism evidence="2 3">
    <name type="scientific">Caerostris extrusa</name>
    <name type="common">Bark spider</name>
    <name type="synonym">Caerostris bankana</name>
    <dbReference type="NCBI Taxonomy" id="172846"/>
    <lineage>
        <taxon>Eukaryota</taxon>
        <taxon>Metazoa</taxon>
        <taxon>Ecdysozoa</taxon>
        <taxon>Arthropoda</taxon>
        <taxon>Chelicerata</taxon>
        <taxon>Arachnida</taxon>
        <taxon>Araneae</taxon>
        <taxon>Araneomorphae</taxon>
        <taxon>Entelegynae</taxon>
        <taxon>Araneoidea</taxon>
        <taxon>Araneidae</taxon>
        <taxon>Caerostris</taxon>
    </lineage>
</organism>
<evidence type="ECO:0000256" key="1">
    <source>
        <dbReference type="SAM" id="MobiDB-lite"/>
    </source>
</evidence>
<feature type="region of interest" description="Disordered" evidence="1">
    <location>
        <begin position="16"/>
        <end position="37"/>
    </location>
</feature>
<reference evidence="2 3" key="1">
    <citation type="submission" date="2021-06" db="EMBL/GenBank/DDBJ databases">
        <title>Caerostris extrusa draft genome.</title>
        <authorList>
            <person name="Kono N."/>
            <person name="Arakawa K."/>
        </authorList>
    </citation>
    <scope>NUCLEOTIDE SEQUENCE [LARGE SCALE GENOMIC DNA]</scope>
</reference>
<keyword evidence="3" id="KW-1185">Reference proteome</keyword>
<dbReference type="AlphaFoldDB" id="A0AAV4XJB2"/>
<comment type="caution">
    <text evidence="2">The sequence shown here is derived from an EMBL/GenBank/DDBJ whole genome shotgun (WGS) entry which is preliminary data.</text>
</comment>
<proteinExistence type="predicted"/>
<protein>
    <submittedName>
        <fullName evidence="2">Uncharacterized protein</fullName>
    </submittedName>
</protein>
<dbReference type="EMBL" id="BPLR01017731">
    <property type="protein sequence ID" value="GIY94005.1"/>
    <property type="molecule type" value="Genomic_DNA"/>
</dbReference>
<name>A0AAV4XJB2_CAEEX</name>
<dbReference type="Proteomes" id="UP001054945">
    <property type="component" value="Unassembled WGS sequence"/>
</dbReference>
<accession>A0AAV4XJB2</accession>
<gene>
    <name evidence="2" type="ORF">CEXT_738211</name>
</gene>